<dbReference type="AlphaFoldDB" id="A0AAE0Y9I4"/>
<evidence type="ECO:0000313" key="1">
    <source>
        <dbReference type="EMBL" id="KAK3737591.1"/>
    </source>
</evidence>
<accession>A0AAE0Y9I4</accession>
<gene>
    <name evidence="1" type="ORF">RRG08_062218</name>
</gene>
<evidence type="ECO:0000313" key="2">
    <source>
        <dbReference type="Proteomes" id="UP001283361"/>
    </source>
</evidence>
<sequence length="107" mass="12508">MFINGGDRTSTRPPLFNSSPDQKVLDWTLRPSHLKATREYSGKEARAHLLRLMCLLYEPPLLRLMCLLYEAHLLRLMCLLYEPPLLRLMCLLYEPPLLQESMAARDH</sequence>
<dbReference type="Proteomes" id="UP001283361">
    <property type="component" value="Unassembled WGS sequence"/>
</dbReference>
<keyword evidence="2" id="KW-1185">Reference proteome</keyword>
<reference evidence="1" key="1">
    <citation type="journal article" date="2023" name="G3 (Bethesda)">
        <title>A reference genome for the long-term kleptoplast-retaining sea slug Elysia crispata morphotype clarki.</title>
        <authorList>
            <person name="Eastman K.E."/>
            <person name="Pendleton A.L."/>
            <person name="Shaikh M.A."/>
            <person name="Suttiyut T."/>
            <person name="Ogas R."/>
            <person name="Tomko P."/>
            <person name="Gavelis G."/>
            <person name="Widhalm J.R."/>
            <person name="Wisecaver J.H."/>
        </authorList>
    </citation>
    <scope>NUCLEOTIDE SEQUENCE</scope>
    <source>
        <strain evidence="1">ECLA1</strain>
    </source>
</reference>
<proteinExistence type="predicted"/>
<dbReference type="EMBL" id="JAWDGP010006640">
    <property type="protein sequence ID" value="KAK3737591.1"/>
    <property type="molecule type" value="Genomic_DNA"/>
</dbReference>
<comment type="caution">
    <text evidence="1">The sequence shown here is derived from an EMBL/GenBank/DDBJ whole genome shotgun (WGS) entry which is preliminary data.</text>
</comment>
<organism evidence="1 2">
    <name type="scientific">Elysia crispata</name>
    <name type="common">lettuce slug</name>
    <dbReference type="NCBI Taxonomy" id="231223"/>
    <lineage>
        <taxon>Eukaryota</taxon>
        <taxon>Metazoa</taxon>
        <taxon>Spiralia</taxon>
        <taxon>Lophotrochozoa</taxon>
        <taxon>Mollusca</taxon>
        <taxon>Gastropoda</taxon>
        <taxon>Heterobranchia</taxon>
        <taxon>Euthyneura</taxon>
        <taxon>Panpulmonata</taxon>
        <taxon>Sacoglossa</taxon>
        <taxon>Placobranchoidea</taxon>
        <taxon>Plakobranchidae</taxon>
        <taxon>Elysia</taxon>
    </lineage>
</organism>
<name>A0AAE0Y9I4_9GAST</name>
<protein>
    <submittedName>
        <fullName evidence="1">Uncharacterized protein</fullName>
    </submittedName>
</protein>